<evidence type="ECO:0008006" key="3">
    <source>
        <dbReference type="Google" id="ProtNLM"/>
    </source>
</evidence>
<dbReference type="SUPFAM" id="SSF50249">
    <property type="entry name" value="Nucleic acid-binding proteins"/>
    <property type="match status" value="1"/>
</dbReference>
<evidence type="ECO:0000313" key="1">
    <source>
        <dbReference type="EMBL" id="CAE7530294.1"/>
    </source>
</evidence>
<name>A0A812TNF3_9DINO</name>
<protein>
    <recommendedName>
        <fullName evidence="3">CSD domain-containing protein</fullName>
    </recommendedName>
</protein>
<dbReference type="AlphaFoldDB" id="A0A812TNF3"/>
<dbReference type="InterPro" id="IPR012340">
    <property type="entry name" value="NA-bd_OB-fold"/>
</dbReference>
<proteinExistence type="predicted"/>
<comment type="caution">
    <text evidence="1">The sequence shown here is derived from an EMBL/GenBank/DDBJ whole genome shotgun (WGS) entry which is preliminary data.</text>
</comment>
<evidence type="ECO:0000313" key="2">
    <source>
        <dbReference type="Proteomes" id="UP000601435"/>
    </source>
</evidence>
<dbReference type="EMBL" id="CAJNJA010024674">
    <property type="protein sequence ID" value="CAE7530294.1"/>
    <property type="molecule type" value="Genomic_DNA"/>
</dbReference>
<dbReference type="Gene3D" id="2.40.50.140">
    <property type="entry name" value="Nucleic acid-binding proteins"/>
    <property type="match status" value="1"/>
</dbReference>
<organism evidence="1 2">
    <name type="scientific">Symbiodinium necroappetens</name>
    <dbReference type="NCBI Taxonomy" id="1628268"/>
    <lineage>
        <taxon>Eukaryota</taxon>
        <taxon>Sar</taxon>
        <taxon>Alveolata</taxon>
        <taxon>Dinophyceae</taxon>
        <taxon>Suessiales</taxon>
        <taxon>Symbiodiniaceae</taxon>
        <taxon>Symbiodinium</taxon>
    </lineage>
</organism>
<keyword evidence="2" id="KW-1185">Reference proteome</keyword>
<feature type="non-terminal residue" evidence="1">
    <location>
        <position position="121"/>
    </location>
</feature>
<accession>A0A812TNF3</accession>
<dbReference type="OrthoDB" id="428350at2759"/>
<reference evidence="1" key="1">
    <citation type="submission" date="2021-02" db="EMBL/GenBank/DDBJ databases">
        <authorList>
            <person name="Dougan E. K."/>
            <person name="Rhodes N."/>
            <person name="Thang M."/>
            <person name="Chan C."/>
        </authorList>
    </citation>
    <scope>NUCLEOTIDE SEQUENCE</scope>
</reference>
<gene>
    <name evidence="1" type="ORF">SNEC2469_LOCUS15221</name>
</gene>
<sequence length="121" mass="13895">GTMYKDNKQFGFLMQDKTREEIFVLPLSCPYGVLPEPGTRVEFTICTDKRTGKPRAEDVVLEGQGPQSKSARWQPKDEKTHWRSQDFSDFSVTGEITKRTPKYGFIMSEECDDRILVIPSN</sequence>
<feature type="non-terminal residue" evidence="1">
    <location>
        <position position="1"/>
    </location>
</feature>
<dbReference type="Proteomes" id="UP000601435">
    <property type="component" value="Unassembled WGS sequence"/>
</dbReference>